<dbReference type="OrthoDB" id="9763453at2"/>
<dbReference type="EC" id="2.6.1.1" evidence="4"/>
<keyword evidence="11" id="KW-1185">Reference proteome</keyword>
<dbReference type="InterPro" id="IPR004839">
    <property type="entry name" value="Aminotransferase_I/II_large"/>
</dbReference>
<name>A0A560KS67_9BRAD</name>
<keyword evidence="5 10" id="KW-0032">Aminotransferase</keyword>
<dbReference type="InterPro" id="IPR015422">
    <property type="entry name" value="PyrdxlP-dep_Trfase_small"/>
</dbReference>
<evidence type="ECO:0000313" key="10">
    <source>
        <dbReference type="EMBL" id="TWB86062.1"/>
    </source>
</evidence>
<dbReference type="EMBL" id="VITY01000029">
    <property type="protein sequence ID" value="TWB86062.1"/>
    <property type="molecule type" value="Genomic_DNA"/>
</dbReference>
<dbReference type="SUPFAM" id="SSF53383">
    <property type="entry name" value="PLP-dependent transferases"/>
    <property type="match status" value="1"/>
</dbReference>
<dbReference type="GO" id="GO:0030170">
    <property type="term" value="F:pyridoxal phosphate binding"/>
    <property type="evidence" value="ECO:0007669"/>
    <property type="project" value="InterPro"/>
</dbReference>
<dbReference type="Proteomes" id="UP000321304">
    <property type="component" value="Unassembled WGS sequence"/>
</dbReference>
<dbReference type="GO" id="GO:0004069">
    <property type="term" value="F:L-aspartate:2-oxoglutarate aminotransferase activity"/>
    <property type="evidence" value="ECO:0007669"/>
    <property type="project" value="UniProtKB-EC"/>
</dbReference>
<evidence type="ECO:0000256" key="4">
    <source>
        <dbReference type="ARBA" id="ARBA00012753"/>
    </source>
</evidence>
<dbReference type="InterPro" id="IPR015421">
    <property type="entry name" value="PyrdxlP-dep_Trfase_major"/>
</dbReference>
<comment type="caution">
    <text evidence="10">The sequence shown here is derived from an EMBL/GenBank/DDBJ whole genome shotgun (WGS) entry which is preliminary data.</text>
</comment>
<proteinExistence type="inferred from homology"/>
<dbReference type="Gene3D" id="3.90.1150.10">
    <property type="entry name" value="Aspartate Aminotransferase, domain 1"/>
    <property type="match status" value="1"/>
</dbReference>
<evidence type="ECO:0000256" key="5">
    <source>
        <dbReference type="ARBA" id="ARBA00022576"/>
    </source>
</evidence>
<dbReference type="PANTHER" id="PTHR46383:SF1">
    <property type="entry name" value="ASPARTATE AMINOTRANSFERASE"/>
    <property type="match status" value="1"/>
</dbReference>
<accession>A0A560KS67</accession>
<dbReference type="InterPro" id="IPR015424">
    <property type="entry name" value="PyrdxlP-dep_Trfase"/>
</dbReference>
<comment type="catalytic activity">
    <reaction evidence="8">
        <text>L-aspartate + 2-oxoglutarate = oxaloacetate + L-glutamate</text>
        <dbReference type="Rhea" id="RHEA:21824"/>
        <dbReference type="ChEBI" id="CHEBI:16452"/>
        <dbReference type="ChEBI" id="CHEBI:16810"/>
        <dbReference type="ChEBI" id="CHEBI:29985"/>
        <dbReference type="ChEBI" id="CHEBI:29991"/>
        <dbReference type="EC" id="2.6.1.1"/>
    </reaction>
</comment>
<evidence type="ECO:0000256" key="8">
    <source>
        <dbReference type="ARBA" id="ARBA00049185"/>
    </source>
</evidence>
<keyword evidence="7" id="KW-0663">Pyridoxal phosphate</keyword>
<comment type="similarity">
    <text evidence="2">Belongs to the class-I pyridoxal-phosphate-dependent aminotransferase family.</text>
</comment>
<comment type="cofactor">
    <cofactor evidence="1">
        <name>pyridoxal 5'-phosphate</name>
        <dbReference type="ChEBI" id="CHEBI:597326"/>
    </cofactor>
</comment>
<comment type="subunit">
    <text evidence="3">Homodimer.</text>
</comment>
<dbReference type="Pfam" id="PF00155">
    <property type="entry name" value="Aminotran_1_2"/>
    <property type="match status" value="1"/>
</dbReference>
<dbReference type="CDD" id="cd00609">
    <property type="entry name" value="AAT_like"/>
    <property type="match status" value="1"/>
</dbReference>
<keyword evidence="6 10" id="KW-0808">Transferase</keyword>
<sequence>MGDSTALPLRLARRMSRVAPSPMLALVARAASLRSVGRDVISLALGEPDCDTPTHIQEAAFIAMRNGDTHYTASDGTKALKEAIRRKFERENSLTFALNEISVGSGAKQVIYNALAATVDEGDEVIVPLPYYPSYVEITRLVGGEPILVHTQPQNGFKLTPELLERAITTRTKWLILNSPSNPTGTAYSAGELRALAEVLGRHPQVWILADDIYEHLLFADQPFATLAAVDSRLKARTLTVNGVSKAYCMTGWRIGYGAGPAALIASMATIQSQITSCPSSISQAAACAALDGPAGVIDRLRSTFRFRRDLVTTELNRIRGISCAVPDGAFYVFPNCSRVLGRYSPAGRELVTDVDLAHYLLEDAGVAVVPGSDFGMPGHFRISYAADEALLRESVKRIDLALSALHGDSS</sequence>
<reference evidence="10 11" key="1">
    <citation type="submission" date="2019-06" db="EMBL/GenBank/DDBJ databases">
        <title>Genomic Encyclopedia of Type Strains, Phase IV (KMG-V): Genome sequencing to study the core and pangenomes of soil and plant-associated prokaryotes.</title>
        <authorList>
            <person name="Whitman W."/>
        </authorList>
    </citation>
    <scope>NUCLEOTIDE SEQUENCE [LARGE SCALE GENOMIC DNA]</scope>
    <source>
        <strain evidence="10 11">BR 10355</strain>
    </source>
</reference>
<evidence type="ECO:0000313" key="11">
    <source>
        <dbReference type="Proteomes" id="UP000321304"/>
    </source>
</evidence>
<feature type="domain" description="Aminotransferase class I/classII large" evidence="9">
    <location>
        <begin position="39"/>
        <end position="399"/>
    </location>
</feature>
<evidence type="ECO:0000256" key="7">
    <source>
        <dbReference type="ARBA" id="ARBA00022898"/>
    </source>
</evidence>
<dbReference type="GO" id="GO:0006520">
    <property type="term" value="P:amino acid metabolic process"/>
    <property type="evidence" value="ECO:0007669"/>
    <property type="project" value="InterPro"/>
</dbReference>
<protein>
    <recommendedName>
        <fullName evidence="4">aspartate transaminase</fullName>
        <ecNumber evidence="4">2.6.1.1</ecNumber>
    </recommendedName>
</protein>
<gene>
    <name evidence="10" type="ORF">FBZ93_1292</name>
</gene>
<dbReference type="FunFam" id="3.40.640.10:FF:000033">
    <property type="entry name" value="Aspartate aminotransferase"/>
    <property type="match status" value="1"/>
</dbReference>
<evidence type="ECO:0000256" key="2">
    <source>
        <dbReference type="ARBA" id="ARBA00007441"/>
    </source>
</evidence>
<evidence type="ECO:0000259" key="9">
    <source>
        <dbReference type="Pfam" id="PF00155"/>
    </source>
</evidence>
<dbReference type="Gene3D" id="3.40.640.10">
    <property type="entry name" value="Type I PLP-dependent aspartate aminotransferase-like (Major domain)"/>
    <property type="match status" value="1"/>
</dbReference>
<evidence type="ECO:0000256" key="1">
    <source>
        <dbReference type="ARBA" id="ARBA00001933"/>
    </source>
</evidence>
<evidence type="ECO:0000256" key="3">
    <source>
        <dbReference type="ARBA" id="ARBA00011738"/>
    </source>
</evidence>
<dbReference type="PANTHER" id="PTHR46383">
    <property type="entry name" value="ASPARTATE AMINOTRANSFERASE"/>
    <property type="match status" value="1"/>
</dbReference>
<dbReference type="InterPro" id="IPR050596">
    <property type="entry name" value="AspAT/PAT-like"/>
</dbReference>
<evidence type="ECO:0000256" key="6">
    <source>
        <dbReference type="ARBA" id="ARBA00022679"/>
    </source>
</evidence>
<dbReference type="AlphaFoldDB" id="A0A560KS67"/>
<organism evidence="10 11">
    <name type="scientific">Bradyrhizobium macuxiense</name>
    <dbReference type="NCBI Taxonomy" id="1755647"/>
    <lineage>
        <taxon>Bacteria</taxon>
        <taxon>Pseudomonadati</taxon>
        <taxon>Pseudomonadota</taxon>
        <taxon>Alphaproteobacteria</taxon>
        <taxon>Hyphomicrobiales</taxon>
        <taxon>Nitrobacteraceae</taxon>
        <taxon>Bradyrhizobium</taxon>
    </lineage>
</organism>